<protein>
    <recommendedName>
        <fullName evidence="4">Small ribosomal subunit protein uS9c</fullName>
    </recommendedName>
    <alternativeName>
        <fullName evidence="5">30S ribosomal protein S9, chloroplastic</fullName>
    </alternativeName>
</protein>
<dbReference type="Gramene" id="Pp3c12_1790V3.2">
    <property type="protein sequence ID" value="Pp3c12_1790V3.2"/>
    <property type="gene ID" value="Pp3c12_1790"/>
</dbReference>
<dbReference type="AlphaFoldDB" id="A0A2K1JP42"/>
<dbReference type="NCBIfam" id="NF001099">
    <property type="entry name" value="PRK00132.1"/>
    <property type="match status" value="1"/>
</dbReference>
<dbReference type="EnsemblPlants" id="Pp3c12_1790V3.2">
    <property type="protein sequence ID" value="Pp3c12_1790V3.2"/>
    <property type="gene ID" value="Pp3c12_1790"/>
</dbReference>
<dbReference type="GO" id="GO:0003735">
    <property type="term" value="F:structural constituent of ribosome"/>
    <property type="evidence" value="ECO:0000318"/>
    <property type="project" value="GO_Central"/>
</dbReference>
<accession>A0A2K1JP42</accession>
<reference evidence="8" key="3">
    <citation type="submission" date="2020-12" db="UniProtKB">
        <authorList>
            <consortium name="EnsemblPlants"/>
        </authorList>
    </citation>
    <scope>IDENTIFICATION</scope>
</reference>
<dbReference type="InterPro" id="IPR020574">
    <property type="entry name" value="Ribosomal_uS9_CS"/>
</dbReference>
<dbReference type="InterPro" id="IPR014721">
    <property type="entry name" value="Ribsml_uS5_D2-typ_fold_subgr"/>
</dbReference>
<evidence type="ECO:0000256" key="5">
    <source>
        <dbReference type="ARBA" id="ARBA00035437"/>
    </source>
</evidence>
<dbReference type="FunFam" id="3.30.230.10:FF:000001">
    <property type="entry name" value="30S ribosomal protein S9"/>
    <property type="match status" value="1"/>
</dbReference>
<dbReference type="GO" id="GO:0003723">
    <property type="term" value="F:RNA binding"/>
    <property type="evidence" value="ECO:0000318"/>
    <property type="project" value="GO_Central"/>
</dbReference>
<dbReference type="PaxDb" id="3218-PP1S128_49V6.1"/>
<name>A0A2K1JP42_PHYPA</name>
<keyword evidence="9" id="KW-1185">Reference proteome</keyword>
<dbReference type="GO" id="GO:0006412">
    <property type="term" value="P:translation"/>
    <property type="evidence" value="ECO:0007669"/>
    <property type="project" value="InterPro"/>
</dbReference>
<dbReference type="InterPro" id="IPR023035">
    <property type="entry name" value="Ribosomal_uS9_bac/plastid"/>
</dbReference>
<reference evidence="7 9" key="1">
    <citation type="journal article" date="2008" name="Science">
        <title>The Physcomitrella genome reveals evolutionary insights into the conquest of land by plants.</title>
        <authorList>
            <person name="Rensing S."/>
            <person name="Lang D."/>
            <person name="Zimmer A."/>
            <person name="Terry A."/>
            <person name="Salamov A."/>
            <person name="Shapiro H."/>
            <person name="Nishiyama T."/>
            <person name="Perroud P.-F."/>
            <person name="Lindquist E."/>
            <person name="Kamisugi Y."/>
            <person name="Tanahashi T."/>
            <person name="Sakakibara K."/>
            <person name="Fujita T."/>
            <person name="Oishi K."/>
            <person name="Shin-I T."/>
            <person name="Kuroki Y."/>
            <person name="Toyoda A."/>
            <person name="Suzuki Y."/>
            <person name="Hashimoto A."/>
            <person name="Yamaguchi K."/>
            <person name="Sugano A."/>
            <person name="Kohara Y."/>
            <person name="Fujiyama A."/>
            <person name="Anterola A."/>
            <person name="Aoki S."/>
            <person name="Ashton N."/>
            <person name="Barbazuk W.B."/>
            <person name="Barker E."/>
            <person name="Bennetzen J."/>
            <person name="Bezanilla M."/>
            <person name="Blankenship R."/>
            <person name="Cho S.H."/>
            <person name="Dutcher S."/>
            <person name="Estelle M."/>
            <person name="Fawcett J.A."/>
            <person name="Gundlach H."/>
            <person name="Hanada K."/>
            <person name="Heyl A."/>
            <person name="Hicks K.A."/>
            <person name="Hugh J."/>
            <person name="Lohr M."/>
            <person name="Mayer K."/>
            <person name="Melkozernov A."/>
            <person name="Murata T."/>
            <person name="Nelson D."/>
            <person name="Pils B."/>
            <person name="Prigge M."/>
            <person name="Reiss B."/>
            <person name="Renner T."/>
            <person name="Rombauts S."/>
            <person name="Rushton P."/>
            <person name="Sanderfoot A."/>
            <person name="Schween G."/>
            <person name="Shiu S.-H."/>
            <person name="Stueber K."/>
            <person name="Theodoulou F.L."/>
            <person name="Tu H."/>
            <person name="Van de Peer Y."/>
            <person name="Verrier P.J."/>
            <person name="Waters E."/>
            <person name="Wood A."/>
            <person name="Yang L."/>
            <person name="Cove D."/>
            <person name="Cuming A."/>
            <person name="Hasebe M."/>
            <person name="Lucas S."/>
            <person name="Mishler D.B."/>
            <person name="Reski R."/>
            <person name="Grigoriev I."/>
            <person name="Quatrano R.S."/>
            <person name="Boore J.L."/>
        </authorList>
    </citation>
    <scope>NUCLEOTIDE SEQUENCE [LARGE SCALE GENOMIC DNA]</scope>
    <source>
        <strain evidence="8 9">cv. Gransden 2004</strain>
    </source>
</reference>
<dbReference type="EMBL" id="ABEU02000012">
    <property type="protein sequence ID" value="PNR43315.1"/>
    <property type="molecule type" value="Genomic_DNA"/>
</dbReference>
<dbReference type="PANTHER" id="PTHR21569:SF1">
    <property type="entry name" value="SMALL RIBOSOMAL SUBUNIT PROTEIN US9M"/>
    <property type="match status" value="1"/>
</dbReference>
<organism evidence="7">
    <name type="scientific">Physcomitrium patens</name>
    <name type="common">Spreading-leaved earth moss</name>
    <name type="synonym">Physcomitrella patens</name>
    <dbReference type="NCBI Taxonomy" id="3218"/>
    <lineage>
        <taxon>Eukaryota</taxon>
        <taxon>Viridiplantae</taxon>
        <taxon>Streptophyta</taxon>
        <taxon>Embryophyta</taxon>
        <taxon>Bryophyta</taxon>
        <taxon>Bryophytina</taxon>
        <taxon>Bryopsida</taxon>
        <taxon>Funariidae</taxon>
        <taxon>Funariales</taxon>
        <taxon>Funariaceae</taxon>
        <taxon>Physcomitrium</taxon>
    </lineage>
</organism>
<evidence type="ECO:0000313" key="9">
    <source>
        <dbReference type="Proteomes" id="UP000006727"/>
    </source>
</evidence>
<dbReference type="PANTHER" id="PTHR21569">
    <property type="entry name" value="RIBOSOMAL PROTEIN S9"/>
    <property type="match status" value="1"/>
</dbReference>
<evidence type="ECO:0000256" key="1">
    <source>
        <dbReference type="ARBA" id="ARBA00005251"/>
    </source>
</evidence>
<dbReference type="OrthoDB" id="10254627at2759"/>
<evidence type="ECO:0000256" key="3">
    <source>
        <dbReference type="ARBA" id="ARBA00023274"/>
    </source>
</evidence>
<keyword evidence="2 6" id="KW-0689">Ribosomal protein</keyword>
<sequence length="225" mass="24122">MAAMAAATQALGLSTSFASLSLQEPSKKLASLSSSASLGLRCNALKSCVAMGRRTVVASPVVRAVMAETAEALSPEMEERRTLEAWVKQQLPGGFAAARLNGTGRRKTAVARVVLVEGTGKIVINNRTAQDYLQGNPLWLQSVKYPLASLGYETKYDIIVRVEGGGLSAQAQAILLGVARALIVANAANRDPLKKQGLLTRDSRVVERKKYGLRKARKAPQYSKR</sequence>
<evidence type="ECO:0000313" key="7">
    <source>
        <dbReference type="EMBL" id="PNR43315.1"/>
    </source>
</evidence>
<dbReference type="PROSITE" id="PS00360">
    <property type="entry name" value="RIBOSOMAL_S9"/>
    <property type="match status" value="1"/>
</dbReference>
<comment type="similarity">
    <text evidence="1 6">Belongs to the universal ribosomal protein uS9 family.</text>
</comment>
<dbReference type="RefSeq" id="XP_024390033.1">
    <property type="nucleotide sequence ID" value="XM_024534265.2"/>
</dbReference>
<dbReference type="SUPFAM" id="SSF54211">
    <property type="entry name" value="Ribosomal protein S5 domain 2-like"/>
    <property type="match status" value="1"/>
</dbReference>
<evidence type="ECO:0000256" key="2">
    <source>
        <dbReference type="ARBA" id="ARBA00022980"/>
    </source>
</evidence>
<dbReference type="GeneID" id="112289224"/>
<dbReference type="STRING" id="3218.A0A2K1JP42"/>
<dbReference type="Gene3D" id="3.30.230.10">
    <property type="match status" value="1"/>
</dbReference>
<gene>
    <name evidence="8" type="primary">LOC112289224</name>
    <name evidence="7" type="ORF">PHYPA_015695</name>
</gene>
<evidence type="ECO:0000256" key="4">
    <source>
        <dbReference type="ARBA" id="ARBA00035152"/>
    </source>
</evidence>
<proteinExistence type="inferred from homology"/>
<dbReference type="OMA" id="INCRTAQ"/>
<dbReference type="InterPro" id="IPR000754">
    <property type="entry name" value="Ribosomal_uS9"/>
</dbReference>
<dbReference type="GO" id="GO:0000312">
    <property type="term" value="C:plastid small ribosomal subunit"/>
    <property type="evidence" value="ECO:0000318"/>
    <property type="project" value="GO_Central"/>
</dbReference>
<keyword evidence="3 6" id="KW-0687">Ribonucleoprotein</keyword>
<evidence type="ECO:0000313" key="8">
    <source>
        <dbReference type="EnsemblPlants" id="Pp3c12_1790V3.1"/>
    </source>
</evidence>
<evidence type="ECO:0000256" key="6">
    <source>
        <dbReference type="RuleBase" id="RU003815"/>
    </source>
</evidence>
<dbReference type="Gramene" id="Pp3c12_1790V3.1">
    <property type="protein sequence ID" value="Pp3c12_1790V3.1"/>
    <property type="gene ID" value="Pp3c12_1790"/>
</dbReference>
<dbReference type="Proteomes" id="UP000006727">
    <property type="component" value="Chromosome 12"/>
</dbReference>
<dbReference type="EnsemblPlants" id="Pp3c12_1790V3.1">
    <property type="protein sequence ID" value="Pp3c12_1790V3.1"/>
    <property type="gene ID" value="Pp3c12_1790"/>
</dbReference>
<dbReference type="InterPro" id="IPR020568">
    <property type="entry name" value="Ribosomal_Su5_D2-typ_SF"/>
</dbReference>
<reference evidence="7 9" key="2">
    <citation type="journal article" date="2018" name="Plant J.">
        <title>The Physcomitrella patens chromosome-scale assembly reveals moss genome structure and evolution.</title>
        <authorList>
            <person name="Lang D."/>
            <person name="Ullrich K.K."/>
            <person name="Murat F."/>
            <person name="Fuchs J."/>
            <person name="Jenkins J."/>
            <person name="Haas F.B."/>
            <person name="Piednoel M."/>
            <person name="Gundlach H."/>
            <person name="Van Bel M."/>
            <person name="Meyberg R."/>
            <person name="Vives C."/>
            <person name="Morata J."/>
            <person name="Symeonidi A."/>
            <person name="Hiss M."/>
            <person name="Muchero W."/>
            <person name="Kamisugi Y."/>
            <person name="Saleh O."/>
            <person name="Blanc G."/>
            <person name="Decker E.L."/>
            <person name="van Gessel N."/>
            <person name="Grimwood J."/>
            <person name="Hayes R.D."/>
            <person name="Graham S.W."/>
            <person name="Gunter L.E."/>
            <person name="McDaniel S.F."/>
            <person name="Hoernstein S.N.W."/>
            <person name="Larsson A."/>
            <person name="Li F.W."/>
            <person name="Perroud P.F."/>
            <person name="Phillips J."/>
            <person name="Ranjan P."/>
            <person name="Rokshar D.S."/>
            <person name="Rothfels C.J."/>
            <person name="Schneider L."/>
            <person name="Shu S."/>
            <person name="Stevenson D.W."/>
            <person name="Thummler F."/>
            <person name="Tillich M."/>
            <person name="Villarreal Aguilar J.C."/>
            <person name="Widiez T."/>
            <person name="Wong G.K."/>
            <person name="Wymore A."/>
            <person name="Zhang Y."/>
            <person name="Zimmer A.D."/>
            <person name="Quatrano R.S."/>
            <person name="Mayer K.F.X."/>
            <person name="Goodstein D."/>
            <person name="Casacuberta J.M."/>
            <person name="Vandepoele K."/>
            <person name="Reski R."/>
            <person name="Cuming A.C."/>
            <person name="Tuskan G.A."/>
            <person name="Maumus F."/>
            <person name="Salse J."/>
            <person name="Schmutz J."/>
            <person name="Rensing S.A."/>
        </authorList>
    </citation>
    <scope>NUCLEOTIDE SEQUENCE [LARGE SCALE GENOMIC DNA]</scope>
    <source>
        <strain evidence="8 9">cv. Gransden 2004</strain>
    </source>
</reference>
<dbReference type="HAMAP" id="MF_00532_B">
    <property type="entry name" value="Ribosomal_uS9_B"/>
    <property type="match status" value="1"/>
</dbReference>
<dbReference type="Pfam" id="PF00380">
    <property type="entry name" value="Ribosomal_S9"/>
    <property type="match status" value="1"/>
</dbReference>